<evidence type="ECO:0000313" key="7">
    <source>
        <dbReference type="EMBL" id="MBT1175848.1"/>
    </source>
</evidence>
<proteinExistence type="predicted"/>
<dbReference type="RefSeq" id="WP_214377038.1">
    <property type="nucleotide sequence ID" value="NZ_JAFEJU010000010.1"/>
</dbReference>
<dbReference type="Proteomes" id="UP000711736">
    <property type="component" value="Unassembled WGS sequence"/>
</dbReference>
<feature type="domain" description="V-ATPase proteolipid subunit C-like" evidence="6">
    <location>
        <begin position="10"/>
        <end position="72"/>
    </location>
</feature>
<evidence type="ECO:0000256" key="4">
    <source>
        <dbReference type="ARBA" id="ARBA00023136"/>
    </source>
</evidence>
<sequence>MNQVLGATLIAIGLMLGFAFLGIGIGLGILGAKVAEAVGRNPETKSDVVQSVMVVAVVVVVLLLLLFAFVFLLLFFNPLVIQ</sequence>
<organism evidence="7 8">
    <name type="scientific">Bifidobacterium colobi</name>
    <dbReference type="NCBI Taxonomy" id="2809026"/>
    <lineage>
        <taxon>Bacteria</taxon>
        <taxon>Bacillati</taxon>
        <taxon>Actinomycetota</taxon>
        <taxon>Actinomycetes</taxon>
        <taxon>Bifidobacteriales</taxon>
        <taxon>Bifidobacteriaceae</taxon>
        <taxon>Bifidobacterium</taxon>
    </lineage>
</organism>
<comment type="subcellular location">
    <subcellularLocation>
        <location evidence="1">Membrane</location>
        <topology evidence="1">Multi-pass membrane protein</topology>
    </subcellularLocation>
</comment>
<dbReference type="EMBL" id="JAFEJU010000010">
    <property type="protein sequence ID" value="MBT1175848.1"/>
    <property type="molecule type" value="Genomic_DNA"/>
</dbReference>
<dbReference type="Gene3D" id="1.20.20.10">
    <property type="entry name" value="F1F0 ATP synthase subunit C"/>
    <property type="match status" value="1"/>
</dbReference>
<keyword evidence="4 5" id="KW-0472">Membrane</keyword>
<dbReference type="InterPro" id="IPR038662">
    <property type="entry name" value="ATP_synth_F0_csu_sf"/>
</dbReference>
<keyword evidence="2 5" id="KW-0812">Transmembrane</keyword>
<evidence type="ECO:0000256" key="1">
    <source>
        <dbReference type="ARBA" id="ARBA00004141"/>
    </source>
</evidence>
<reference evidence="7 8" key="1">
    <citation type="journal article" date="2021" name="Environ. Microbiol.">
        <title>Genetic insights into the dark matter of the mammalian gut microbiota through targeted genome reconstruction.</title>
        <authorList>
            <person name="Lugli G.A."/>
            <person name="Alessandri G."/>
            <person name="Milani C."/>
            <person name="Viappiani A."/>
            <person name="Fontana F."/>
            <person name="Tarracchini C."/>
            <person name="Mancabelli L."/>
            <person name="Argentini C."/>
            <person name="Ruiz L."/>
            <person name="Margolles A."/>
            <person name="van Sinderen D."/>
            <person name="Turroni F."/>
            <person name="Ventura M."/>
        </authorList>
    </citation>
    <scope>NUCLEOTIDE SEQUENCE [LARGE SCALE GENOMIC DNA]</scope>
    <source>
        <strain evidence="7 8">LC6</strain>
    </source>
</reference>
<dbReference type="InterPro" id="IPR002379">
    <property type="entry name" value="ATPase_proteolipid_c-like_dom"/>
</dbReference>
<evidence type="ECO:0000256" key="2">
    <source>
        <dbReference type="ARBA" id="ARBA00022692"/>
    </source>
</evidence>
<dbReference type="SUPFAM" id="SSF81333">
    <property type="entry name" value="F1F0 ATP synthase subunit C"/>
    <property type="match status" value="1"/>
</dbReference>
<protein>
    <submittedName>
        <fullName evidence="7">F0F1 ATP synthase subunit C</fullName>
    </submittedName>
</protein>
<name>A0ABS5UXJ1_9BIFI</name>
<evidence type="ECO:0000256" key="5">
    <source>
        <dbReference type="SAM" id="Phobius"/>
    </source>
</evidence>
<evidence type="ECO:0000259" key="6">
    <source>
        <dbReference type="Pfam" id="PF00137"/>
    </source>
</evidence>
<comment type="caution">
    <text evidence="7">The sequence shown here is derived from an EMBL/GenBank/DDBJ whole genome shotgun (WGS) entry which is preliminary data.</text>
</comment>
<gene>
    <name evidence="7" type="ORF">JS530_10130</name>
</gene>
<accession>A0ABS5UXJ1</accession>
<evidence type="ECO:0000256" key="3">
    <source>
        <dbReference type="ARBA" id="ARBA00022989"/>
    </source>
</evidence>
<evidence type="ECO:0000313" key="8">
    <source>
        <dbReference type="Proteomes" id="UP000711736"/>
    </source>
</evidence>
<keyword evidence="8" id="KW-1185">Reference proteome</keyword>
<feature type="transmembrane region" description="Helical" evidence="5">
    <location>
        <begin position="52"/>
        <end position="76"/>
    </location>
</feature>
<dbReference type="Pfam" id="PF00137">
    <property type="entry name" value="ATP-synt_C"/>
    <property type="match status" value="1"/>
</dbReference>
<dbReference type="InterPro" id="IPR035921">
    <property type="entry name" value="F/V-ATP_Csub_sf"/>
</dbReference>
<feature type="transmembrane region" description="Helical" evidence="5">
    <location>
        <begin position="7"/>
        <end position="32"/>
    </location>
</feature>
<keyword evidence="3 5" id="KW-1133">Transmembrane helix</keyword>